<dbReference type="GO" id="GO:0000145">
    <property type="term" value="C:exocyst"/>
    <property type="evidence" value="ECO:0007669"/>
    <property type="project" value="InterPro"/>
</dbReference>
<keyword evidence="7" id="KW-1185">Reference proteome</keyword>
<dbReference type="EMBL" id="CACVBM020001163">
    <property type="protein sequence ID" value="CAA7036766.1"/>
    <property type="molecule type" value="Genomic_DNA"/>
</dbReference>
<keyword evidence="3" id="KW-0653">Protein transport</keyword>
<dbReference type="GO" id="GO:0015031">
    <property type="term" value="P:protein transport"/>
    <property type="evidence" value="ECO:0007669"/>
    <property type="project" value="UniProtKB-KW"/>
</dbReference>
<evidence type="ECO:0000259" key="5">
    <source>
        <dbReference type="Pfam" id="PF03081"/>
    </source>
</evidence>
<keyword evidence="3" id="KW-0268">Exocytosis</keyword>
<evidence type="ECO:0000313" key="6">
    <source>
        <dbReference type="EMBL" id="CAA7036766.1"/>
    </source>
</evidence>
<accession>A0A6D2JAS9</accession>
<evidence type="ECO:0000256" key="3">
    <source>
        <dbReference type="RuleBase" id="RU365026"/>
    </source>
</evidence>
<name>A0A6D2JAS9_9BRAS</name>
<protein>
    <recommendedName>
        <fullName evidence="3">Exocyst subunit Exo70 family protein</fullName>
    </recommendedName>
</protein>
<reference evidence="6" key="1">
    <citation type="submission" date="2020-01" db="EMBL/GenBank/DDBJ databases">
        <authorList>
            <person name="Mishra B."/>
        </authorList>
    </citation>
    <scope>NUCLEOTIDE SEQUENCE [LARGE SCALE GENOMIC DNA]</scope>
</reference>
<evidence type="ECO:0000313" key="7">
    <source>
        <dbReference type="Proteomes" id="UP000467841"/>
    </source>
</evidence>
<evidence type="ECO:0000256" key="2">
    <source>
        <dbReference type="ARBA" id="ARBA00022448"/>
    </source>
</evidence>
<organism evidence="6 7">
    <name type="scientific">Microthlaspi erraticum</name>
    <dbReference type="NCBI Taxonomy" id="1685480"/>
    <lineage>
        <taxon>Eukaryota</taxon>
        <taxon>Viridiplantae</taxon>
        <taxon>Streptophyta</taxon>
        <taxon>Embryophyta</taxon>
        <taxon>Tracheophyta</taxon>
        <taxon>Spermatophyta</taxon>
        <taxon>Magnoliopsida</taxon>
        <taxon>eudicotyledons</taxon>
        <taxon>Gunneridae</taxon>
        <taxon>Pentapetalae</taxon>
        <taxon>rosids</taxon>
        <taxon>malvids</taxon>
        <taxon>Brassicales</taxon>
        <taxon>Brassicaceae</taxon>
        <taxon>Coluteocarpeae</taxon>
        <taxon>Microthlaspi</taxon>
    </lineage>
</organism>
<dbReference type="InterPro" id="IPR046364">
    <property type="entry name" value="Exo70_C"/>
</dbReference>
<feature type="region of interest" description="Disordered" evidence="4">
    <location>
        <begin position="1"/>
        <end position="23"/>
    </location>
</feature>
<dbReference type="InterPro" id="IPR004140">
    <property type="entry name" value="Exo70"/>
</dbReference>
<dbReference type="OrthoDB" id="1922221at2759"/>
<comment type="function">
    <text evidence="3">Component of the exocyst complex.</text>
</comment>
<dbReference type="InterPro" id="IPR016159">
    <property type="entry name" value="Cullin_repeat-like_dom_sf"/>
</dbReference>
<dbReference type="GO" id="GO:0006887">
    <property type="term" value="P:exocytosis"/>
    <property type="evidence" value="ECO:0007669"/>
    <property type="project" value="UniProtKB-KW"/>
</dbReference>
<dbReference type="PANTHER" id="PTHR12542">
    <property type="entry name" value="EXOCYST COMPLEX PROTEIN EXO70"/>
    <property type="match status" value="1"/>
</dbReference>
<sequence length="584" mass="66056">MGKHFFRSSSPPPAKHTSHHSLAERAMEECENDVDTLITKWTSSESDQFLFSLTSHQEAEELVRAVKNLHHSMQRLVSVTPEAEKIYQAKRTIQAAMKLLESEFRRVLKANMEYPDPECVTIRSYKSSRFSIEHDGASYLADDPDDLKLIADCMISTGYVKECIKVYQSVRKSIVDETLHSLGAERLTLHQIQKLDWEILETKIKSWLRAVKLAARSLFFGERILADHVFSASGSIAESVFNEITRDGALALFVFPENVGKLKKLTPEKMFRTLDMYEALATLSPEIESIFNSDSNAAVKSQVTNSLSKLSEAVRSMMDDFESAIQKESSKKPVAGGGVHPLTRYVMNYLSFLADYSESIEVIFENWRLALTRPLPKTLFPCGGGEEASPEDVHSSPVSIRLGWVILQMLCKIDGKAQPYKDVALSYLFLANNLQYVVNKVRSSKLNLLLGGDCVASQEAKVNRYIAKFEKLAWGKMLTSLSEDPTAESSPEKAREHIVNFNTEFELAYRKQILWIVPDAKLRDKIKISLSQKLIPVYAELYNRVELVRDVEMSNESIIKYTLDDLGNYHSDLYFGSKDLGRVS</sequence>
<comment type="similarity">
    <text evidence="1 3">Belongs to the EXO70 family.</text>
</comment>
<proteinExistence type="inferred from homology"/>
<evidence type="ECO:0000256" key="1">
    <source>
        <dbReference type="ARBA" id="ARBA00006756"/>
    </source>
</evidence>
<dbReference type="PANTHER" id="PTHR12542:SF17">
    <property type="entry name" value="EXOCYST SUBUNIT EXO70 FAMILY PROTEIN"/>
    <property type="match status" value="1"/>
</dbReference>
<dbReference type="Proteomes" id="UP000467841">
    <property type="component" value="Unassembled WGS sequence"/>
</dbReference>
<dbReference type="SUPFAM" id="SSF74788">
    <property type="entry name" value="Cullin repeat-like"/>
    <property type="match status" value="1"/>
</dbReference>
<gene>
    <name evidence="6" type="ORF">MERR_LOCUS24001</name>
</gene>
<dbReference type="Pfam" id="PF03081">
    <property type="entry name" value="Exo70_C"/>
    <property type="match status" value="1"/>
</dbReference>
<dbReference type="GO" id="GO:0005546">
    <property type="term" value="F:phosphatidylinositol-4,5-bisphosphate binding"/>
    <property type="evidence" value="ECO:0007669"/>
    <property type="project" value="InterPro"/>
</dbReference>
<dbReference type="AlphaFoldDB" id="A0A6D2JAS9"/>
<dbReference type="Pfam" id="PF20669">
    <property type="entry name" value="Exo70_N"/>
    <property type="match status" value="1"/>
</dbReference>
<comment type="caution">
    <text evidence="6">The sequence shown here is derived from an EMBL/GenBank/DDBJ whole genome shotgun (WGS) entry which is preliminary data.</text>
</comment>
<dbReference type="Gene3D" id="1.20.1280.170">
    <property type="entry name" value="Exocyst complex component Exo70"/>
    <property type="match status" value="1"/>
</dbReference>
<feature type="domain" description="Exocyst complex subunit Exo70 C-terminal" evidence="5">
    <location>
        <begin position="205"/>
        <end position="569"/>
    </location>
</feature>
<evidence type="ECO:0000256" key="4">
    <source>
        <dbReference type="SAM" id="MobiDB-lite"/>
    </source>
</evidence>
<keyword evidence="2 3" id="KW-0813">Transport</keyword>